<dbReference type="InterPro" id="IPR002716">
    <property type="entry name" value="PIN_dom"/>
</dbReference>
<protein>
    <submittedName>
        <fullName evidence="2">PIN domain-containing protein</fullName>
    </submittedName>
</protein>
<feature type="domain" description="PIN" evidence="1">
    <location>
        <begin position="52"/>
        <end position="200"/>
    </location>
</feature>
<proteinExistence type="predicted"/>
<evidence type="ECO:0000313" key="3">
    <source>
        <dbReference type="Proteomes" id="UP000266489"/>
    </source>
</evidence>
<dbReference type="CDD" id="cd09854">
    <property type="entry name" value="PIN_VapC-like"/>
    <property type="match status" value="1"/>
</dbReference>
<dbReference type="Proteomes" id="UP000266489">
    <property type="component" value="Unassembled WGS sequence"/>
</dbReference>
<comment type="caution">
    <text evidence="2">The sequence shown here is derived from an EMBL/GenBank/DDBJ whole genome shotgun (WGS) entry which is preliminary data.</text>
</comment>
<dbReference type="SUPFAM" id="SSF88723">
    <property type="entry name" value="PIN domain-like"/>
    <property type="match status" value="1"/>
</dbReference>
<sequence length="214" mass="24083">MQIFSSALSRQPSPTSRIRIGFVGPIKKCWVKTMSNNVRSVEDYDFAVTDRIFVDANVWMHVYGQSAPDSQVVKLYSGAMQKMLAAHSCLYTDVLVISEVINRYIRIDMKVPRVGKTYTNFKDFRRSTDFPLAAKGATDIVRRILGATKTIANGFEEMQVPDLLRDFESGQYDFNDQVIGILCAREGLTILTDDADFARCPAPILTANPRLLRS</sequence>
<organism evidence="2 3">
    <name type="scientific">Candidatus Cryosericum odellii</name>
    <dbReference type="NCBI Taxonomy" id="2290917"/>
    <lineage>
        <taxon>Bacteria</taxon>
        <taxon>Pseudomonadati</taxon>
        <taxon>Caldisericota/Cryosericota group</taxon>
        <taxon>Candidatus Cryosericota</taxon>
        <taxon>Candidatus Cryosericia</taxon>
        <taxon>Candidatus Cryosericales</taxon>
        <taxon>Candidatus Cryosericaceae</taxon>
        <taxon>Candidatus Cryosericum</taxon>
    </lineage>
</organism>
<dbReference type="Pfam" id="PF01850">
    <property type="entry name" value="PIN"/>
    <property type="match status" value="1"/>
</dbReference>
<dbReference type="OrthoDB" id="509251at2"/>
<evidence type="ECO:0000313" key="2">
    <source>
        <dbReference type="EMBL" id="RIE07182.1"/>
    </source>
</evidence>
<gene>
    <name evidence="2" type="ORF">SMC5_10185</name>
</gene>
<dbReference type="Gene3D" id="3.40.50.1010">
    <property type="entry name" value="5'-nuclease"/>
    <property type="match status" value="1"/>
</dbReference>
<name>A0A398CWP5_9BACT</name>
<dbReference type="EMBL" id="QXIU01000257">
    <property type="protein sequence ID" value="RIE07182.1"/>
    <property type="molecule type" value="Genomic_DNA"/>
</dbReference>
<dbReference type="InterPro" id="IPR029060">
    <property type="entry name" value="PIN-like_dom_sf"/>
</dbReference>
<accession>A0A398CWP5</accession>
<dbReference type="AlphaFoldDB" id="A0A398CWP5"/>
<evidence type="ECO:0000259" key="1">
    <source>
        <dbReference type="Pfam" id="PF01850"/>
    </source>
</evidence>
<reference evidence="2 3" key="1">
    <citation type="submission" date="2018-09" db="EMBL/GenBank/DDBJ databases">
        <title>Discovery and Ecogenomic Context for Candidatus Cryosericales, a Global Caldiserica Order Active in Thawing Permafrost.</title>
        <authorList>
            <person name="Martinez M.A."/>
            <person name="Woodcroft B.J."/>
            <person name="Ignacio Espinoza J.C."/>
            <person name="Zayed A."/>
            <person name="Singleton C.M."/>
            <person name="Boyd J."/>
            <person name="Li Y.-F."/>
            <person name="Purvine S."/>
            <person name="Maughan H."/>
            <person name="Hodgkins S.B."/>
            <person name="Anderson D."/>
            <person name="Sederholm M."/>
            <person name="Temperton B."/>
            <person name="Saleska S.R."/>
            <person name="Tyson G.W."/>
            <person name="Rich V.I."/>
        </authorList>
    </citation>
    <scope>NUCLEOTIDE SEQUENCE [LARGE SCALE GENOMIC DNA]</scope>
    <source>
        <strain evidence="2 3">SMC5</strain>
    </source>
</reference>